<comment type="subunit">
    <text evidence="7 9">Part of the 50S ribosomal subunit. Forms a cluster with proteins L14 and L19.</text>
</comment>
<gene>
    <name evidence="7" type="primary">rplC</name>
    <name evidence="10" type="ORF">FYJ85_09275</name>
</gene>
<dbReference type="RefSeq" id="WP_106054177.1">
    <property type="nucleotide sequence ID" value="NZ_CALXOB010000051.1"/>
</dbReference>
<dbReference type="Gene3D" id="3.30.160.810">
    <property type="match status" value="1"/>
</dbReference>
<dbReference type="Proteomes" id="UP000435649">
    <property type="component" value="Unassembled WGS sequence"/>
</dbReference>
<accession>A0A844G240</accession>
<organism evidence="10 11">
    <name type="scientific">Victivallis lenta</name>
    <dbReference type="NCBI Taxonomy" id="2606640"/>
    <lineage>
        <taxon>Bacteria</taxon>
        <taxon>Pseudomonadati</taxon>
        <taxon>Lentisphaerota</taxon>
        <taxon>Lentisphaeria</taxon>
        <taxon>Victivallales</taxon>
        <taxon>Victivallaceae</taxon>
        <taxon>Victivallis</taxon>
    </lineage>
</organism>
<evidence type="ECO:0000256" key="7">
    <source>
        <dbReference type="HAMAP-Rule" id="MF_01325"/>
    </source>
</evidence>
<dbReference type="GO" id="GO:0022625">
    <property type="term" value="C:cytosolic large ribosomal subunit"/>
    <property type="evidence" value="ECO:0007669"/>
    <property type="project" value="TreeGrafter"/>
</dbReference>
<dbReference type="EMBL" id="VUNS01000008">
    <property type="protein sequence ID" value="MST97233.1"/>
    <property type="molecule type" value="Genomic_DNA"/>
</dbReference>
<proteinExistence type="inferred from homology"/>
<evidence type="ECO:0000256" key="5">
    <source>
        <dbReference type="ARBA" id="ARBA00023274"/>
    </source>
</evidence>
<dbReference type="InterPro" id="IPR000597">
    <property type="entry name" value="Ribosomal_uL3"/>
</dbReference>
<dbReference type="GO" id="GO:0006412">
    <property type="term" value="P:translation"/>
    <property type="evidence" value="ECO:0007669"/>
    <property type="project" value="UniProtKB-UniRule"/>
</dbReference>
<evidence type="ECO:0000256" key="2">
    <source>
        <dbReference type="ARBA" id="ARBA00022730"/>
    </source>
</evidence>
<dbReference type="NCBIfam" id="TIGR03625">
    <property type="entry name" value="L3_bact"/>
    <property type="match status" value="1"/>
</dbReference>
<dbReference type="PANTHER" id="PTHR11229:SF16">
    <property type="entry name" value="LARGE RIBOSOMAL SUBUNIT PROTEIN UL3C"/>
    <property type="match status" value="1"/>
</dbReference>
<evidence type="ECO:0000256" key="6">
    <source>
        <dbReference type="ARBA" id="ARBA00035243"/>
    </source>
</evidence>
<dbReference type="InterPro" id="IPR019927">
    <property type="entry name" value="Ribosomal_uL3_bac/org-type"/>
</dbReference>
<dbReference type="PROSITE" id="PS00474">
    <property type="entry name" value="RIBOSOMAL_L3"/>
    <property type="match status" value="1"/>
</dbReference>
<dbReference type="GO" id="GO:0003735">
    <property type="term" value="F:structural constituent of ribosome"/>
    <property type="evidence" value="ECO:0007669"/>
    <property type="project" value="UniProtKB-UniRule"/>
</dbReference>
<protein>
    <recommendedName>
        <fullName evidence="6 7">Large ribosomal subunit protein uL3</fullName>
    </recommendedName>
</protein>
<keyword evidence="5 7" id="KW-0687">Ribonucleoprotein</keyword>
<comment type="similarity">
    <text evidence="1 7 8">Belongs to the universal ribosomal protein uL3 family.</text>
</comment>
<name>A0A844G240_9BACT</name>
<dbReference type="InterPro" id="IPR019926">
    <property type="entry name" value="Ribosomal_uL3_CS"/>
</dbReference>
<dbReference type="Pfam" id="PF00297">
    <property type="entry name" value="Ribosomal_L3"/>
    <property type="match status" value="1"/>
</dbReference>
<evidence type="ECO:0000256" key="8">
    <source>
        <dbReference type="RuleBase" id="RU003905"/>
    </source>
</evidence>
<dbReference type="HAMAP" id="MF_01325_B">
    <property type="entry name" value="Ribosomal_uL3_B"/>
    <property type="match status" value="1"/>
</dbReference>
<evidence type="ECO:0000256" key="4">
    <source>
        <dbReference type="ARBA" id="ARBA00022980"/>
    </source>
</evidence>
<dbReference type="Gene3D" id="2.40.30.10">
    <property type="entry name" value="Translation factors"/>
    <property type="match status" value="1"/>
</dbReference>
<dbReference type="SUPFAM" id="SSF50447">
    <property type="entry name" value="Translation proteins"/>
    <property type="match status" value="1"/>
</dbReference>
<evidence type="ECO:0000313" key="11">
    <source>
        <dbReference type="Proteomes" id="UP000435649"/>
    </source>
</evidence>
<keyword evidence="3 7" id="KW-0694">RNA-binding</keyword>
<sequence>MKGLIGKKVGMTQVYDENGVLIPVTVIEAGPCVVTDVKTSERDGYTAIQLGYGQRKAKNVTKARAGHLAKAGLTGDKLPSVLREVRISEKDEVPALGTELKADIFEANEYLDVVGTTKGRGFQGVVRRYRFGGGRASHGGAWTRRTGSIGCCEWPGNVIKGKRMPGHMGNVPRTVQNLKIVRVMAEDNVLLLKGAVPGANGGVLLIRSAIKKQPGAQK</sequence>
<dbReference type="PANTHER" id="PTHR11229">
    <property type="entry name" value="50S RIBOSOMAL PROTEIN L3"/>
    <property type="match status" value="1"/>
</dbReference>
<keyword evidence="11" id="KW-1185">Reference proteome</keyword>
<dbReference type="AlphaFoldDB" id="A0A844G240"/>
<evidence type="ECO:0000256" key="3">
    <source>
        <dbReference type="ARBA" id="ARBA00022884"/>
    </source>
</evidence>
<reference evidence="10 11" key="1">
    <citation type="submission" date="2019-08" db="EMBL/GenBank/DDBJ databases">
        <title>In-depth cultivation of the pig gut microbiome towards novel bacterial diversity and tailored functional studies.</title>
        <authorList>
            <person name="Wylensek D."/>
            <person name="Hitch T.C.A."/>
            <person name="Clavel T."/>
        </authorList>
    </citation>
    <scope>NUCLEOTIDE SEQUENCE [LARGE SCALE GENOMIC DNA]</scope>
    <source>
        <strain evidence="10 11">BBE-744-WT-12</strain>
    </source>
</reference>
<comment type="caution">
    <text evidence="10">The sequence shown here is derived from an EMBL/GenBank/DDBJ whole genome shotgun (WGS) entry which is preliminary data.</text>
</comment>
<evidence type="ECO:0000313" key="10">
    <source>
        <dbReference type="EMBL" id="MST97233.1"/>
    </source>
</evidence>
<dbReference type="FunFam" id="2.40.30.10:FF:000004">
    <property type="entry name" value="50S ribosomal protein L3"/>
    <property type="match status" value="1"/>
</dbReference>
<dbReference type="FunFam" id="3.30.160.810:FF:000001">
    <property type="entry name" value="50S ribosomal protein L3"/>
    <property type="match status" value="1"/>
</dbReference>
<evidence type="ECO:0000256" key="1">
    <source>
        <dbReference type="ARBA" id="ARBA00006540"/>
    </source>
</evidence>
<keyword evidence="4 7" id="KW-0689">Ribosomal protein</keyword>
<keyword evidence="2 7" id="KW-0699">rRNA-binding</keyword>
<dbReference type="GO" id="GO:0019843">
    <property type="term" value="F:rRNA binding"/>
    <property type="evidence" value="ECO:0007669"/>
    <property type="project" value="UniProtKB-UniRule"/>
</dbReference>
<evidence type="ECO:0000256" key="9">
    <source>
        <dbReference type="RuleBase" id="RU003906"/>
    </source>
</evidence>
<comment type="function">
    <text evidence="7 9">One of the primary rRNA binding proteins, it binds directly near the 3'-end of the 23S rRNA, where it nucleates assembly of the 50S subunit.</text>
</comment>
<dbReference type="InterPro" id="IPR009000">
    <property type="entry name" value="Transl_B-barrel_sf"/>
</dbReference>